<dbReference type="AlphaFoldDB" id="A0A7C7ZDV6"/>
<evidence type="ECO:0000313" key="1">
    <source>
        <dbReference type="EMBL" id="HIG63802.1"/>
    </source>
</evidence>
<comment type="caution">
    <text evidence="1">The sequence shown here is derived from an EMBL/GenBank/DDBJ whole genome shotgun (WGS) entry which is preliminary data.</text>
</comment>
<accession>A0A7C7ZDV6</accession>
<evidence type="ECO:0000313" key="2">
    <source>
        <dbReference type="Proteomes" id="UP000589516"/>
    </source>
</evidence>
<organism evidence="1 2">
    <name type="scientific">Marine Group III euryarchaeote</name>
    <dbReference type="NCBI Taxonomy" id="2173149"/>
    <lineage>
        <taxon>Archaea</taxon>
        <taxon>Methanobacteriati</taxon>
        <taxon>Thermoplasmatota</taxon>
        <taxon>Thermoplasmata</taxon>
        <taxon>Candidatus Thermoprofundales</taxon>
    </lineage>
</organism>
<sequence length="131" mass="14933">MKLPVCFEPRSAATALRATLERLGWEYTRSDDTRAFTQVAFVIPFQRAAHLFRYEIPHGDLLLELWAETPGSSGSVTLLEARGDAKPRRELLAAFAEGLPRRPWEFTLGQRLRVGLLTVRGARRKWEKALQ</sequence>
<proteinExistence type="predicted"/>
<dbReference type="EMBL" id="DUAV01000030">
    <property type="protein sequence ID" value="HIG63802.1"/>
    <property type="molecule type" value="Genomic_DNA"/>
</dbReference>
<dbReference type="Proteomes" id="UP000589516">
    <property type="component" value="Unassembled WGS sequence"/>
</dbReference>
<reference evidence="2" key="1">
    <citation type="journal article" date="2019" name="bioRxiv">
        <title>Genome diversification in globally distributed novel marine Proteobacteria is linked to environmental adaptation.</title>
        <authorList>
            <person name="Zhou Z."/>
            <person name="Tran P.Q."/>
            <person name="Kieft K."/>
            <person name="Anantharaman K."/>
        </authorList>
    </citation>
    <scope>NUCLEOTIDE SEQUENCE [LARGE SCALE GENOMIC DNA]</scope>
</reference>
<gene>
    <name evidence="1" type="ORF">EYQ16_04735</name>
</gene>
<protein>
    <submittedName>
        <fullName evidence="1">Uncharacterized protein</fullName>
    </submittedName>
</protein>
<name>A0A7C7ZDV6_9ARCH</name>